<evidence type="ECO:0000256" key="1">
    <source>
        <dbReference type="SAM" id="MobiDB-lite"/>
    </source>
</evidence>
<evidence type="ECO:0000313" key="4">
    <source>
        <dbReference type="Proteomes" id="UP000235392"/>
    </source>
</evidence>
<reference evidence="3 4" key="1">
    <citation type="submission" date="2017-11" db="EMBL/GenBank/DDBJ databases">
        <title>De novo assembly and phasing of dikaryotic genomes from two isolates of Puccinia coronata f. sp. avenae, the causal agent of oat crown rust.</title>
        <authorList>
            <person name="Miller M.E."/>
            <person name="Zhang Y."/>
            <person name="Omidvar V."/>
            <person name="Sperschneider J."/>
            <person name="Schwessinger B."/>
            <person name="Raley C."/>
            <person name="Palmer J.M."/>
            <person name="Garnica D."/>
            <person name="Upadhyaya N."/>
            <person name="Rathjen J."/>
            <person name="Taylor J.M."/>
            <person name="Park R.F."/>
            <person name="Dodds P.N."/>
            <person name="Hirsch C.D."/>
            <person name="Kianian S.F."/>
            <person name="Figueroa M."/>
        </authorList>
    </citation>
    <scope>NUCLEOTIDE SEQUENCE [LARGE SCALE GENOMIC DNA]</scope>
    <source>
        <strain evidence="3">12SD80</strain>
    </source>
</reference>
<feature type="region of interest" description="Disordered" evidence="1">
    <location>
        <begin position="1"/>
        <end position="153"/>
    </location>
</feature>
<dbReference type="EMBL" id="PGCI01000020">
    <property type="protein sequence ID" value="PLW48845.1"/>
    <property type="molecule type" value="Genomic_DNA"/>
</dbReference>
<gene>
    <name evidence="3" type="ORF">PCASD_02810</name>
</gene>
<sequence length="468" mass="51426">MSIYQRTTKEETEPPHGSSTRTGVSHLANRAVGGARGRPRGQPISRPTDWPTAGRIRGRPIIRGRGGKPRGRTRGHPRGQPSGRTGNDAPATPAMAQTTTSTPADNSMDDSESTEVPMVQDNGEDAQEEVHACASDLRRKRLSGPSIDGSASRKRLRWSGAMEDLMLDLYVQAAEKKAHAARPGDAGFPDGTHYQVARELTFRFPLVAHLLDFNKVKTRLDLPFRRDYEAFLACTRAPGFAWDKRACQVSASDAVWEKYLEAHPHAVKFRGVPFPEFRKLAIIFGTARAAPTDHGAGSRPGPPLGLQQSANDASGSRGRNPAVSAPEPRGASQQLVPASHTNSIQPSRRANPQGSPTAYLALSDATEEEEDMQIAHAINGLVAYLQLQQQERADRLIQDRDVRGQSHLQRAMTLYQQAHAPHASHRDAFAAFDVFRDDTSALIFTCIRDSQLRSAWLARQINRLNERQ</sequence>
<dbReference type="Proteomes" id="UP000235392">
    <property type="component" value="Unassembled WGS sequence"/>
</dbReference>
<feature type="compositionally biased region" description="Polar residues" evidence="1">
    <location>
        <begin position="331"/>
        <end position="356"/>
    </location>
</feature>
<proteinExistence type="predicted"/>
<protein>
    <recommendedName>
        <fullName evidence="2">Myb/SANT-like domain-containing protein</fullName>
    </recommendedName>
</protein>
<evidence type="ECO:0000259" key="2">
    <source>
        <dbReference type="Pfam" id="PF12776"/>
    </source>
</evidence>
<dbReference type="PANTHER" id="PTHR46929:SF3">
    <property type="entry name" value="MYB_SANT-LIKE DOMAIN-CONTAINING PROTEIN"/>
    <property type="match status" value="1"/>
</dbReference>
<dbReference type="PANTHER" id="PTHR46929">
    <property type="entry name" value="EXPRESSED PROTEIN"/>
    <property type="match status" value="1"/>
</dbReference>
<dbReference type="InterPro" id="IPR024752">
    <property type="entry name" value="Myb/SANT-like_dom"/>
</dbReference>
<dbReference type="Pfam" id="PF12776">
    <property type="entry name" value="Myb_DNA-bind_3"/>
    <property type="match status" value="1"/>
</dbReference>
<dbReference type="AlphaFoldDB" id="A0A2N5VFR8"/>
<evidence type="ECO:0000313" key="3">
    <source>
        <dbReference type="EMBL" id="PLW48845.1"/>
    </source>
</evidence>
<comment type="caution">
    <text evidence="3">The sequence shown here is derived from an EMBL/GenBank/DDBJ whole genome shotgun (WGS) entry which is preliminary data.</text>
</comment>
<feature type="domain" description="Myb/SANT-like" evidence="2">
    <location>
        <begin position="157"/>
        <end position="259"/>
    </location>
</feature>
<feature type="compositionally biased region" description="Low complexity" evidence="1">
    <location>
        <begin position="89"/>
        <end position="104"/>
    </location>
</feature>
<organism evidence="3 4">
    <name type="scientific">Puccinia coronata f. sp. avenae</name>
    <dbReference type="NCBI Taxonomy" id="200324"/>
    <lineage>
        <taxon>Eukaryota</taxon>
        <taxon>Fungi</taxon>
        <taxon>Dikarya</taxon>
        <taxon>Basidiomycota</taxon>
        <taxon>Pucciniomycotina</taxon>
        <taxon>Pucciniomycetes</taxon>
        <taxon>Pucciniales</taxon>
        <taxon>Pucciniaceae</taxon>
        <taxon>Puccinia</taxon>
    </lineage>
</organism>
<accession>A0A2N5VFR8</accession>
<feature type="compositionally biased region" description="Basic residues" evidence="1">
    <location>
        <begin position="56"/>
        <end position="77"/>
    </location>
</feature>
<feature type="region of interest" description="Disordered" evidence="1">
    <location>
        <begin position="291"/>
        <end position="357"/>
    </location>
</feature>
<name>A0A2N5VFR8_9BASI</name>